<sequence>MTHAKGKIKKIFAALNKATTMIHEQAITLKQLRALAAIVAGGNLSLAASRLNVTVPAVSTQLRNLEANLGEPLLERGPDGKTLLTAIGREVLAAAEQIDAILSSCIQKVSAISAGHEGLVFLGAVSTAKYFAPHLIAQLRRQVPRIKIEFRIGNREEIISALKSRRIELAIMGRPPREPEVDTDLLGDHPHVLIAPPKHPLVGRHDISSSDLLTNAFLVREKGSGTRALMERLFDRIGVGSDYESIEFGSNETIKQAVMAGLGIAVISAHTVQAELMGGRLAMLSFPGFPIIRQWFLVRRRDTPMTPSAKRVRDVILALKGSFLPGALSRSG</sequence>
<comment type="caution">
    <text evidence="9">The sequence shown here is derived from an EMBL/GenBank/DDBJ whole genome shotgun (WGS) entry which is preliminary data.</text>
</comment>
<reference evidence="10" key="1">
    <citation type="journal article" date="2021" name="ISME J.">
        <title>Evolutionary origin and ecological implication of a unique nif island in free-living Bradyrhizobium lineages.</title>
        <authorList>
            <person name="Tao J."/>
        </authorList>
    </citation>
    <scope>NUCLEOTIDE SEQUENCE [LARGE SCALE GENOMIC DNA]</scope>
    <source>
        <strain evidence="10">SZCCT0094</strain>
    </source>
</reference>
<evidence type="ECO:0000256" key="6">
    <source>
        <dbReference type="ARBA" id="ARBA00039279"/>
    </source>
</evidence>
<evidence type="ECO:0000259" key="8">
    <source>
        <dbReference type="PROSITE" id="PS50931"/>
    </source>
</evidence>
<dbReference type="CDD" id="cd08419">
    <property type="entry name" value="PBP2_CbbR_RubisCO_like"/>
    <property type="match status" value="1"/>
</dbReference>
<dbReference type="PANTHER" id="PTHR30126:SF5">
    <property type="entry name" value="HTH-TYPE TRANSCRIPTIONAL ACTIVATOR CMPR"/>
    <property type="match status" value="1"/>
</dbReference>
<dbReference type="RefSeq" id="WP_012040782.1">
    <property type="nucleotide sequence ID" value="NZ_JAFCLK010000025.1"/>
</dbReference>
<dbReference type="InterPro" id="IPR036388">
    <property type="entry name" value="WH-like_DNA-bd_sf"/>
</dbReference>
<proteinExistence type="inferred from homology"/>
<dbReference type="Pfam" id="PF03466">
    <property type="entry name" value="LysR_substrate"/>
    <property type="match status" value="1"/>
</dbReference>
<evidence type="ECO:0000256" key="7">
    <source>
        <dbReference type="ARBA" id="ARBA00043141"/>
    </source>
</evidence>
<dbReference type="PANTHER" id="PTHR30126">
    <property type="entry name" value="HTH-TYPE TRANSCRIPTIONAL REGULATOR"/>
    <property type="match status" value="1"/>
</dbReference>
<keyword evidence="3" id="KW-0805">Transcription regulation</keyword>
<dbReference type="InterPro" id="IPR000847">
    <property type="entry name" value="LysR_HTH_N"/>
</dbReference>
<dbReference type="SUPFAM" id="SSF46785">
    <property type="entry name" value="Winged helix' DNA-binding domain"/>
    <property type="match status" value="1"/>
</dbReference>
<evidence type="ECO:0000256" key="3">
    <source>
        <dbReference type="ARBA" id="ARBA00023015"/>
    </source>
</evidence>
<name>A0ABS5GCK2_9BRAD</name>
<dbReference type="Gene3D" id="1.10.10.10">
    <property type="entry name" value="Winged helix-like DNA-binding domain superfamily/Winged helix DNA-binding domain"/>
    <property type="match status" value="1"/>
</dbReference>
<accession>A0ABS5GCK2</accession>
<feature type="domain" description="HTH lysR-type" evidence="8">
    <location>
        <begin position="27"/>
        <end position="84"/>
    </location>
</feature>
<dbReference type="InterPro" id="IPR036390">
    <property type="entry name" value="WH_DNA-bd_sf"/>
</dbReference>
<evidence type="ECO:0000256" key="5">
    <source>
        <dbReference type="ARBA" id="ARBA00023163"/>
    </source>
</evidence>
<organism evidence="9 10">
    <name type="scientific">Bradyrhizobium denitrificans</name>
    <dbReference type="NCBI Taxonomy" id="2734912"/>
    <lineage>
        <taxon>Bacteria</taxon>
        <taxon>Pseudomonadati</taxon>
        <taxon>Pseudomonadota</taxon>
        <taxon>Alphaproteobacteria</taxon>
        <taxon>Hyphomicrobiales</taxon>
        <taxon>Nitrobacteraceae</taxon>
        <taxon>Bradyrhizobium</taxon>
    </lineage>
</organism>
<comment type="similarity">
    <text evidence="2">Belongs to the LysR transcriptional regulatory family.</text>
</comment>
<evidence type="ECO:0000256" key="4">
    <source>
        <dbReference type="ARBA" id="ARBA00023125"/>
    </source>
</evidence>
<gene>
    <name evidence="9" type="ORF">JQ619_24690</name>
</gene>
<dbReference type="Proteomes" id="UP001314635">
    <property type="component" value="Unassembled WGS sequence"/>
</dbReference>
<keyword evidence="4" id="KW-0238">DNA-binding</keyword>
<protein>
    <recommendedName>
        <fullName evidence="6">HTH-type transcriptional regulator CbbR</fullName>
    </recommendedName>
    <alternativeName>
        <fullName evidence="7">RuBisCO operon transcriptional regulator</fullName>
    </alternativeName>
</protein>
<dbReference type="Gene3D" id="3.40.190.10">
    <property type="entry name" value="Periplasmic binding protein-like II"/>
    <property type="match status" value="2"/>
</dbReference>
<dbReference type="InterPro" id="IPR005119">
    <property type="entry name" value="LysR_subst-bd"/>
</dbReference>
<evidence type="ECO:0000313" key="9">
    <source>
        <dbReference type="EMBL" id="MBR1138968.1"/>
    </source>
</evidence>
<evidence type="ECO:0000256" key="2">
    <source>
        <dbReference type="ARBA" id="ARBA00009437"/>
    </source>
</evidence>
<keyword evidence="5" id="KW-0804">Transcription</keyword>
<dbReference type="Pfam" id="PF00126">
    <property type="entry name" value="HTH_1"/>
    <property type="match status" value="1"/>
</dbReference>
<evidence type="ECO:0000256" key="1">
    <source>
        <dbReference type="ARBA" id="ARBA00003502"/>
    </source>
</evidence>
<evidence type="ECO:0000313" key="10">
    <source>
        <dbReference type="Proteomes" id="UP001314635"/>
    </source>
</evidence>
<dbReference type="SUPFAM" id="SSF53850">
    <property type="entry name" value="Periplasmic binding protein-like II"/>
    <property type="match status" value="1"/>
</dbReference>
<dbReference type="PROSITE" id="PS50931">
    <property type="entry name" value="HTH_LYSR"/>
    <property type="match status" value="1"/>
</dbReference>
<dbReference type="EMBL" id="JAFCLK010000025">
    <property type="protein sequence ID" value="MBR1138968.1"/>
    <property type="molecule type" value="Genomic_DNA"/>
</dbReference>
<keyword evidence="10" id="KW-1185">Reference proteome</keyword>
<comment type="function">
    <text evidence="1">NodD regulates the expression of the nodABCFE genes which encode other nodulation proteins. NodD is also a negative regulator of its own expression. Binds flavonoids as inducers.</text>
</comment>